<keyword evidence="3" id="KW-0805">Transcription regulation</keyword>
<dbReference type="SUPFAM" id="SSF88659">
    <property type="entry name" value="Sigma3 and sigma4 domains of RNA polymerase sigma factors"/>
    <property type="match status" value="1"/>
</dbReference>
<keyword evidence="10" id="KW-1185">Reference proteome</keyword>
<evidence type="ECO:0000256" key="5">
    <source>
        <dbReference type="ARBA" id="ARBA00023163"/>
    </source>
</evidence>
<evidence type="ECO:0000256" key="2">
    <source>
        <dbReference type="ARBA" id="ARBA00011344"/>
    </source>
</evidence>
<accession>A0ABN2QF01</accession>
<evidence type="ECO:0000256" key="3">
    <source>
        <dbReference type="ARBA" id="ARBA00023015"/>
    </source>
</evidence>
<dbReference type="PANTHER" id="PTHR30173:SF36">
    <property type="entry name" value="ECF RNA POLYMERASE SIGMA FACTOR SIGJ"/>
    <property type="match status" value="1"/>
</dbReference>
<keyword evidence="4" id="KW-0731">Sigma factor</keyword>
<gene>
    <name evidence="9" type="ORF">GCM10009754_19750</name>
</gene>
<dbReference type="InterPro" id="IPR014284">
    <property type="entry name" value="RNA_pol_sigma-70_dom"/>
</dbReference>
<dbReference type="InterPro" id="IPR052704">
    <property type="entry name" value="ECF_Sigma-70_Domain"/>
</dbReference>
<dbReference type="InterPro" id="IPR013249">
    <property type="entry name" value="RNA_pol_sigma70_r4_t2"/>
</dbReference>
<evidence type="ECO:0000259" key="7">
    <source>
        <dbReference type="Pfam" id="PF04542"/>
    </source>
</evidence>
<dbReference type="NCBIfam" id="NF007214">
    <property type="entry name" value="PRK09636.1"/>
    <property type="match status" value="1"/>
</dbReference>
<dbReference type="InterPro" id="IPR007627">
    <property type="entry name" value="RNA_pol_sigma70_r2"/>
</dbReference>
<dbReference type="InterPro" id="IPR032710">
    <property type="entry name" value="NTF2-like_dom_sf"/>
</dbReference>
<dbReference type="SUPFAM" id="SSF88946">
    <property type="entry name" value="Sigma2 domain of RNA polymerase sigma factors"/>
    <property type="match status" value="1"/>
</dbReference>
<dbReference type="Gene3D" id="1.10.10.10">
    <property type="entry name" value="Winged helix-like DNA-binding domain superfamily/Winged helix DNA-binding domain"/>
    <property type="match status" value="1"/>
</dbReference>
<dbReference type="PANTHER" id="PTHR30173">
    <property type="entry name" value="SIGMA 19 FACTOR"/>
    <property type="match status" value="1"/>
</dbReference>
<feature type="region of interest" description="Disordered" evidence="6">
    <location>
        <begin position="162"/>
        <end position="183"/>
    </location>
</feature>
<comment type="caution">
    <text evidence="9">The sequence shown here is derived from an EMBL/GenBank/DDBJ whole genome shotgun (WGS) entry which is preliminary data.</text>
</comment>
<evidence type="ECO:0000313" key="9">
    <source>
        <dbReference type="EMBL" id="GAA1951013.1"/>
    </source>
</evidence>
<dbReference type="Pfam" id="PF04542">
    <property type="entry name" value="Sigma70_r2"/>
    <property type="match status" value="1"/>
</dbReference>
<dbReference type="InterPro" id="IPR036388">
    <property type="entry name" value="WH-like_DNA-bd_sf"/>
</dbReference>
<feature type="domain" description="RNA polymerase sigma-70 region 2" evidence="7">
    <location>
        <begin position="19"/>
        <end position="80"/>
    </location>
</feature>
<evidence type="ECO:0000259" key="8">
    <source>
        <dbReference type="Pfam" id="PF08281"/>
    </source>
</evidence>
<dbReference type="RefSeq" id="WP_344415891.1">
    <property type="nucleotide sequence ID" value="NZ_BAAANN010000006.1"/>
</dbReference>
<dbReference type="SUPFAM" id="SSF54427">
    <property type="entry name" value="NTF2-like"/>
    <property type="match status" value="1"/>
</dbReference>
<dbReference type="NCBIfam" id="TIGR02937">
    <property type="entry name" value="sigma70-ECF"/>
    <property type="match status" value="1"/>
</dbReference>
<evidence type="ECO:0000256" key="6">
    <source>
        <dbReference type="SAM" id="MobiDB-lite"/>
    </source>
</evidence>
<comment type="subunit">
    <text evidence="2">Interacts transiently with the RNA polymerase catalytic core formed by RpoA, RpoB, RpoC and RpoZ (2 alpha, 1 beta, 1 beta' and 1 omega subunit) to form the RNA polymerase holoenzyme that can initiate transcription.</text>
</comment>
<dbReference type="Proteomes" id="UP001501116">
    <property type="component" value="Unassembled WGS sequence"/>
</dbReference>
<dbReference type="Gene3D" id="1.10.1740.10">
    <property type="match status" value="1"/>
</dbReference>
<evidence type="ECO:0000313" key="10">
    <source>
        <dbReference type="Proteomes" id="UP001501116"/>
    </source>
</evidence>
<dbReference type="Gene3D" id="3.10.450.50">
    <property type="match status" value="1"/>
</dbReference>
<reference evidence="9 10" key="1">
    <citation type="journal article" date="2019" name="Int. J. Syst. Evol. Microbiol.">
        <title>The Global Catalogue of Microorganisms (GCM) 10K type strain sequencing project: providing services to taxonomists for standard genome sequencing and annotation.</title>
        <authorList>
            <consortium name="The Broad Institute Genomics Platform"/>
            <consortium name="The Broad Institute Genome Sequencing Center for Infectious Disease"/>
            <person name="Wu L."/>
            <person name="Ma J."/>
        </authorList>
    </citation>
    <scope>NUCLEOTIDE SEQUENCE [LARGE SCALE GENOMIC DNA]</scope>
    <source>
        <strain evidence="9 10">JCM 14545</strain>
    </source>
</reference>
<comment type="similarity">
    <text evidence="1">Belongs to the sigma-70 factor family. ECF subfamily.</text>
</comment>
<proteinExistence type="inferred from homology"/>
<protein>
    <submittedName>
        <fullName evidence="9">Sigma-70 family RNA polymerase sigma factor</fullName>
    </submittedName>
</protein>
<dbReference type="EMBL" id="BAAANN010000006">
    <property type="protein sequence ID" value="GAA1951013.1"/>
    <property type="molecule type" value="Genomic_DNA"/>
</dbReference>
<keyword evidence="5" id="KW-0804">Transcription</keyword>
<evidence type="ECO:0000256" key="4">
    <source>
        <dbReference type="ARBA" id="ARBA00023082"/>
    </source>
</evidence>
<sequence>MSTTEQGLDELAGEFAGLRTHLTAVAYRLTGTVSDAEDAVQESWLRLTGLAPAKRAEIRDRKAWLTTVVSRICLDRLRSAAVQRERYVGQWLPEPIVTPLEGAPGENPLEVAVRDEGIRMAAMVVLDKLTPEQRVAFVLHDAFSVPFGEIADILGCSPEAARQHGSRGRRALDDAAPPPRTSLEEQQATLEKFMVAMMTGDVQAVAEALHPDVVLIGDSNGKARTSRQVMAGGDKIMRFLQGLLRKYRPGSFESAIPVLVNGDLGLYLPANPGDDGHIALDAHVNTFAIRDGRIAAIYDCANPDKLSRLPSAGTGIRQASPDVKP</sequence>
<dbReference type="InterPro" id="IPR013325">
    <property type="entry name" value="RNA_pol_sigma_r2"/>
</dbReference>
<feature type="domain" description="RNA polymerase sigma factor 70 region 4 type 2" evidence="8">
    <location>
        <begin position="122"/>
        <end position="172"/>
    </location>
</feature>
<evidence type="ECO:0000256" key="1">
    <source>
        <dbReference type="ARBA" id="ARBA00010641"/>
    </source>
</evidence>
<dbReference type="Pfam" id="PF08281">
    <property type="entry name" value="Sigma70_r4_2"/>
    <property type="match status" value="1"/>
</dbReference>
<organism evidence="9 10">
    <name type="scientific">Amycolatopsis minnesotensis</name>
    <dbReference type="NCBI Taxonomy" id="337894"/>
    <lineage>
        <taxon>Bacteria</taxon>
        <taxon>Bacillati</taxon>
        <taxon>Actinomycetota</taxon>
        <taxon>Actinomycetes</taxon>
        <taxon>Pseudonocardiales</taxon>
        <taxon>Pseudonocardiaceae</taxon>
        <taxon>Amycolatopsis</taxon>
    </lineage>
</organism>
<dbReference type="InterPro" id="IPR013324">
    <property type="entry name" value="RNA_pol_sigma_r3/r4-like"/>
</dbReference>
<name>A0ABN2QF01_9PSEU</name>